<dbReference type="EMBL" id="QTJV01000008">
    <property type="protein sequence ID" value="RFM32896.1"/>
    <property type="molecule type" value="Genomic_DNA"/>
</dbReference>
<comment type="caution">
    <text evidence="1">The sequence shown here is derived from an EMBL/GenBank/DDBJ whole genome shotgun (WGS) entry which is preliminary data.</text>
</comment>
<dbReference type="Proteomes" id="UP000261174">
    <property type="component" value="Unassembled WGS sequence"/>
</dbReference>
<name>A0A3E1NY78_9BACT</name>
<evidence type="ECO:0008006" key="3">
    <source>
        <dbReference type="Google" id="ProtNLM"/>
    </source>
</evidence>
<protein>
    <recommendedName>
        <fullName evidence="3">Sulfotransferase family protein</fullName>
    </recommendedName>
</protein>
<proteinExistence type="predicted"/>
<evidence type="ECO:0000313" key="2">
    <source>
        <dbReference type="Proteomes" id="UP000261174"/>
    </source>
</evidence>
<dbReference type="Pfam" id="PF13469">
    <property type="entry name" value="Sulfotransfer_3"/>
    <property type="match status" value="1"/>
</dbReference>
<sequence>MKKKVVVITGMHRSGTSLVTQWLHKCGLHVGDQFLGAGIGNTEGHFEDVDFVEAHRGILRNLTGNDEGLLNLENLCIPAGQEKVLHDLVGRKQSAQAQWGWKDPRTCLFLDAYRVILPEAKYLVILRDYRSVVSSLLSRRFKKSEHKYAVKGGLPLLIWKYFKKTSRKKKLLHQLSDKYLKAWITYNQRILQHLLQQPTGTCLVIDHTCLSKTNQGIYDYITREWQLDLNYYDFSEVYKENLLSDVWNISAYVKDKSLLEKAEELQATLLLHAAY</sequence>
<dbReference type="OrthoDB" id="9816424at2"/>
<keyword evidence="2" id="KW-1185">Reference proteome</keyword>
<evidence type="ECO:0000313" key="1">
    <source>
        <dbReference type="EMBL" id="RFM32896.1"/>
    </source>
</evidence>
<dbReference type="Gene3D" id="3.40.50.300">
    <property type="entry name" value="P-loop containing nucleotide triphosphate hydrolases"/>
    <property type="match status" value="1"/>
</dbReference>
<dbReference type="AlphaFoldDB" id="A0A3E1NY78"/>
<reference evidence="1 2" key="1">
    <citation type="submission" date="2018-08" db="EMBL/GenBank/DDBJ databases">
        <title>Chitinophaga sp. K20C18050901, a novel bacterium isolated from forest soil.</title>
        <authorList>
            <person name="Wang C."/>
        </authorList>
    </citation>
    <scope>NUCLEOTIDE SEQUENCE [LARGE SCALE GENOMIC DNA]</scope>
    <source>
        <strain evidence="1 2">K20C18050901</strain>
    </source>
</reference>
<gene>
    <name evidence="1" type="ORF">DXN04_20855</name>
</gene>
<dbReference type="InterPro" id="IPR027417">
    <property type="entry name" value="P-loop_NTPase"/>
</dbReference>
<organism evidence="1 2">
    <name type="scientific">Chitinophaga silvisoli</name>
    <dbReference type="NCBI Taxonomy" id="2291814"/>
    <lineage>
        <taxon>Bacteria</taxon>
        <taxon>Pseudomonadati</taxon>
        <taxon>Bacteroidota</taxon>
        <taxon>Chitinophagia</taxon>
        <taxon>Chitinophagales</taxon>
        <taxon>Chitinophagaceae</taxon>
        <taxon>Chitinophaga</taxon>
    </lineage>
</organism>
<accession>A0A3E1NY78</accession>
<dbReference type="RefSeq" id="WP_116855333.1">
    <property type="nucleotide sequence ID" value="NZ_QTJV01000008.1"/>
</dbReference>
<dbReference type="SUPFAM" id="SSF52540">
    <property type="entry name" value="P-loop containing nucleoside triphosphate hydrolases"/>
    <property type="match status" value="1"/>
</dbReference>